<gene>
    <name evidence="1" type="ORF">FHX59_001515</name>
</gene>
<dbReference type="EMBL" id="JACHVZ010000004">
    <property type="protein sequence ID" value="MBB2927102.1"/>
    <property type="molecule type" value="Genomic_DNA"/>
</dbReference>
<evidence type="ECO:0000313" key="2">
    <source>
        <dbReference type="Proteomes" id="UP000533533"/>
    </source>
</evidence>
<organism evidence="1 2">
    <name type="scientific">Paraburkholderia silvatlantica</name>
    <dbReference type="NCBI Taxonomy" id="321895"/>
    <lineage>
        <taxon>Bacteria</taxon>
        <taxon>Pseudomonadati</taxon>
        <taxon>Pseudomonadota</taxon>
        <taxon>Betaproteobacteria</taxon>
        <taxon>Burkholderiales</taxon>
        <taxon>Burkholderiaceae</taxon>
        <taxon>Paraburkholderia</taxon>
    </lineage>
</organism>
<evidence type="ECO:0000313" key="1">
    <source>
        <dbReference type="EMBL" id="MBB2927102.1"/>
    </source>
</evidence>
<keyword evidence="2" id="KW-1185">Reference proteome</keyword>
<name>A0ABR6FI50_9BURK</name>
<dbReference type="Proteomes" id="UP000533533">
    <property type="component" value="Unassembled WGS sequence"/>
</dbReference>
<protein>
    <submittedName>
        <fullName evidence="1">Uncharacterized protein</fullName>
    </submittedName>
</protein>
<reference evidence="1 2" key="1">
    <citation type="submission" date="2020-08" db="EMBL/GenBank/DDBJ databases">
        <title>Genomic Encyclopedia of Type Strains, Phase IV (KMG-V): Genome sequencing to study the core and pangenomes of soil and plant-associated prokaryotes.</title>
        <authorList>
            <person name="Whitman W."/>
        </authorList>
    </citation>
    <scope>NUCLEOTIDE SEQUENCE [LARGE SCALE GENOMIC DNA]</scope>
    <source>
        <strain evidence="1 2">SRMrh-85</strain>
    </source>
</reference>
<comment type="caution">
    <text evidence="1">The sequence shown here is derived from an EMBL/GenBank/DDBJ whole genome shotgun (WGS) entry which is preliminary data.</text>
</comment>
<sequence>MRFPCDLEVFDVNDNDLAVGVCDVVDTFPLAALGVTE</sequence>
<accession>A0ABR6FI50</accession>
<proteinExistence type="predicted"/>